<reference evidence="2" key="1">
    <citation type="journal article" date="2002" name="Science">
        <title>The draft genome of Ciona intestinalis: insights into chordate and vertebrate origins.</title>
        <authorList>
            <person name="Dehal P."/>
            <person name="Satou Y."/>
            <person name="Campbell R.K."/>
            <person name="Chapman J."/>
            <person name="Degnan B."/>
            <person name="De Tomaso A."/>
            <person name="Davidson B."/>
            <person name="Di Gregorio A."/>
            <person name="Gelpke M."/>
            <person name="Goodstein D.M."/>
            <person name="Harafuji N."/>
            <person name="Hastings K.E."/>
            <person name="Ho I."/>
            <person name="Hotta K."/>
            <person name="Huang W."/>
            <person name="Kawashima T."/>
            <person name="Lemaire P."/>
            <person name="Martinez D."/>
            <person name="Meinertzhagen I.A."/>
            <person name="Necula S."/>
            <person name="Nonaka M."/>
            <person name="Putnam N."/>
            <person name="Rash S."/>
            <person name="Saiga H."/>
            <person name="Satake M."/>
            <person name="Terry A."/>
            <person name="Yamada L."/>
            <person name="Wang H.G."/>
            <person name="Awazu S."/>
            <person name="Azumi K."/>
            <person name="Boore J."/>
            <person name="Branno M."/>
            <person name="Chin-Bow S."/>
            <person name="DeSantis R."/>
            <person name="Doyle S."/>
            <person name="Francino P."/>
            <person name="Keys D.N."/>
            <person name="Haga S."/>
            <person name="Hayashi H."/>
            <person name="Hino K."/>
            <person name="Imai K.S."/>
            <person name="Inaba K."/>
            <person name="Kano S."/>
            <person name="Kobayashi K."/>
            <person name="Kobayashi M."/>
            <person name="Lee B.I."/>
            <person name="Makabe K.W."/>
            <person name="Manohar C."/>
            <person name="Matassi G."/>
            <person name="Medina M."/>
            <person name="Mochizuki Y."/>
            <person name="Mount S."/>
            <person name="Morishita T."/>
            <person name="Miura S."/>
            <person name="Nakayama A."/>
            <person name="Nishizaka S."/>
            <person name="Nomoto H."/>
            <person name="Ohta F."/>
            <person name="Oishi K."/>
            <person name="Rigoutsos I."/>
            <person name="Sano M."/>
            <person name="Sasaki A."/>
            <person name="Sasakura Y."/>
            <person name="Shoguchi E."/>
            <person name="Shin-i T."/>
            <person name="Spagnuolo A."/>
            <person name="Stainier D."/>
            <person name="Suzuki M.M."/>
            <person name="Tassy O."/>
            <person name="Takatori N."/>
            <person name="Tokuoka M."/>
            <person name="Yagi K."/>
            <person name="Yoshizaki F."/>
            <person name="Wada S."/>
            <person name="Zhang C."/>
            <person name="Hyatt P.D."/>
            <person name="Larimer F."/>
            <person name="Detter C."/>
            <person name="Doggett N."/>
            <person name="Glavina T."/>
            <person name="Hawkins T."/>
            <person name="Richardson P."/>
            <person name="Lucas S."/>
            <person name="Kohara Y."/>
            <person name="Levine M."/>
            <person name="Satoh N."/>
            <person name="Rokhsar D.S."/>
        </authorList>
    </citation>
    <scope>NUCLEOTIDE SEQUENCE [LARGE SCALE GENOMIC DNA]</scope>
</reference>
<reference evidence="1" key="3">
    <citation type="submission" date="2025-08" db="UniProtKB">
        <authorList>
            <consortium name="Ensembl"/>
        </authorList>
    </citation>
    <scope>IDENTIFICATION</scope>
</reference>
<reference evidence="1" key="4">
    <citation type="submission" date="2025-09" db="UniProtKB">
        <authorList>
            <consortium name="Ensembl"/>
        </authorList>
    </citation>
    <scope>IDENTIFICATION</scope>
</reference>
<accession>H2XMA5</accession>
<evidence type="ECO:0000313" key="1">
    <source>
        <dbReference type="Ensembl" id="ENSCINP00000030788.1"/>
    </source>
</evidence>
<keyword evidence="2" id="KW-1185">Reference proteome</keyword>
<dbReference type="Ensembl" id="ENSCINT00000030701.1">
    <property type="protein sequence ID" value="ENSCINP00000030788.1"/>
    <property type="gene ID" value="ENSCING00000022763.1"/>
</dbReference>
<dbReference type="InParanoid" id="H2XMA5"/>
<organism evidence="1 2">
    <name type="scientific">Ciona intestinalis</name>
    <name type="common">Transparent sea squirt</name>
    <name type="synonym">Ascidia intestinalis</name>
    <dbReference type="NCBI Taxonomy" id="7719"/>
    <lineage>
        <taxon>Eukaryota</taxon>
        <taxon>Metazoa</taxon>
        <taxon>Chordata</taxon>
        <taxon>Tunicata</taxon>
        <taxon>Ascidiacea</taxon>
        <taxon>Phlebobranchia</taxon>
        <taxon>Cionidae</taxon>
        <taxon>Ciona</taxon>
    </lineage>
</organism>
<reference evidence="1" key="2">
    <citation type="journal article" date="2008" name="Genome Biol.">
        <title>Improved genome assembly and evidence-based global gene model set for the chordate Ciona intestinalis: new insight into intron and operon populations.</title>
        <authorList>
            <person name="Satou Y."/>
            <person name="Mineta K."/>
            <person name="Ogasawara M."/>
            <person name="Sasakura Y."/>
            <person name="Shoguchi E."/>
            <person name="Ueno K."/>
            <person name="Yamada L."/>
            <person name="Matsumoto J."/>
            <person name="Wasserscheid J."/>
            <person name="Dewar K."/>
            <person name="Wiley G.B."/>
            <person name="Macmil S.L."/>
            <person name="Roe B.A."/>
            <person name="Zeller R.W."/>
            <person name="Hastings K.E."/>
            <person name="Lemaire P."/>
            <person name="Lindquist E."/>
            <person name="Endo T."/>
            <person name="Hotta K."/>
            <person name="Inaba K."/>
        </authorList>
    </citation>
    <scope>NUCLEOTIDE SEQUENCE [LARGE SCALE GENOMIC DNA]</scope>
    <source>
        <strain evidence="1">wild type</strain>
    </source>
</reference>
<name>H2XMA5_CIOIN</name>
<evidence type="ECO:0000313" key="2">
    <source>
        <dbReference type="Proteomes" id="UP000008144"/>
    </source>
</evidence>
<proteinExistence type="predicted"/>
<dbReference type="HOGENOM" id="CLU_2670360_0_0_1"/>
<dbReference type="AlphaFoldDB" id="H2XMA5"/>
<dbReference type="Proteomes" id="UP000008144">
    <property type="component" value="Chromosome 5"/>
</dbReference>
<sequence>MGDTALLHTHALVLLGGLVKDAKHHSAQRAARMVDSVCLQNNANVPMDILVKIVVKRDLTLVSIGRNDTFCALWI</sequence>
<dbReference type="EMBL" id="EAAA01002219">
    <property type="status" value="NOT_ANNOTATED_CDS"/>
    <property type="molecule type" value="Genomic_DNA"/>
</dbReference>
<protein>
    <submittedName>
        <fullName evidence="1">Uncharacterized protein</fullName>
    </submittedName>
</protein>